<comment type="caution">
    <text evidence="5">The sequence shown here is derived from an EMBL/GenBank/DDBJ whole genome shotgun (WGS) entry which is preliminary data.</text>
</comment>
<dbReference type="Gene3D" id="3.40.190.10">
    <property type="entry name" value="Periplasmic binding protein-like II"/>
    <property type="match status" value="1"/>
</dbReference>
<evidence type="ECO:0000313" key="5">
    <source>
        <dbReference type="EMBL" id="GAA4973428.1"/>
    </source>
</evidence>
<evidence type="ECO:0000256" key="1">
    <source>
        <dbReference type="ARBA" id="ARBA00008520"/>
    </source>
</evidence>
<dbReference type="InterPro" id="IPR006059">
    <property type="entry name" value="SBP"/>
</dbReference>
<dbReference type="InterPro" id="IPR050490">
    <property type="entry name" value="Bact_solute-bd_prot1"/>
</dbReference>
<keyword evidence="2" id="KW-0813">Transport</keyword>
<dbReference type="Proteomes" id="UP001501195">
    <property type="component" value="Unassembled WGS sequence"/>
</dbReference>
<dbReference type="RefSeq" id="WP_345711660.1">
    <property type="nucleotide sequence ID" value="NZ_BAABIL010000175.1"/>
</dbReference>
<evidence type="ECO:0000256" key="2">
    <source>
        <dbReference type="ARBA" id="ARBA00022448"/>
    </source>
</evidence>
<proteinExistence type="inferred from homology"/>
<keyword evidence="3 4" id="KW-0732">Signal</keyword>
<gene>
    <name evidence="5" type="ORF">GCM10023225_13530</name>
</gene>
<dbReference type="SUPFAM" id="SSF53850">
    <property type="entry name" value="Periplasmic binding protein-like II"/>
    <property type="match status" value="1"/>
</dbReference>
<dbReference type="PANTHER" id="PTHR43649">
    <property type="entry name" value="ARABINOSE-BINDING PROTEIN-RELATED"/>
    <property type="match status" value="1"/>
</dbReference>
<dbReference type="Pfam" id="PF01547">
    <property type="entry name" value="SBP_bac_1"/>
    <property type="match status" value="1"/>
</dbReference>
<reference evidence="6" key="1">
    <citation type="journal article" date="2019" name="Int. J. Syst. Evol. Microbiol.">
        <title>The Global Catalogue of Microorganisms (GCM) 10K type strain sequencing project: providing services to taxonomists for standard genome sequencing and annotation.</title>
        <authorList>
            <consortium name="The Broad Institute Genomics Platform"/>
            <consortium name="The Broad Institute Genome Sequencing Center for Infectious Disease"/>
            <person name="Wu L."/>
            <person name="Ma J."/>
        </authorList>
    </citation>
    <scope>NUCLEOTIDE SEQUENCE [LARGE SCALE GENOMIC DNA]</scope>
    <source>
        <strain evidence="6">JCM 18126</strain>
    </source>
</reference>
<name>A0ABP9HL17_9ACTN</name>
<feature type="signal peptide" evidence="4">
    <location>
        <begin position="1"/>
        <end position="33"/>
    </location>
</feature>
<organism evidence="5 6">
    <name type="scientific">Kineococcus glutinatus</name>
    <dbReference type="NCBI Taxonomy" id="1070872"/>
    <lineage>
        <taxon>Bacteria</taxon>
        <taxon>Bacillati</taxon>
        <taxon>Actinomycetota</taxon>
        <taxon>Actinomycetes</taxon>
        <taxon>Kineosporiales</taxon>
        <taxon>Kineosporiaceae</taxon>
        <taxon>Kineococcus</taxon>
    </lineage>
</organism>
<sequence>MTPLRHVPRRRYRPTRGVTGLAAALLVATTAGACATGPQAQEADVLTVWNLDGQPERIAAMAQIDAGFTAASGVRIDQVPVDEAQLPSLIVSAAVSGTMPDVIAGLPLGIVRQLAEQELLDTAAAAEVVEELGADTFSPTALELTRDGDTQLSVPAEVWAQILVYRQDLFDAAGLQPPTTYEAIEAAAEALTTDGRYGITLATDPADPFTQQTFESLALGNGCQLVDADGGVGLDDAACRTTFTLYDALARRYSPKGTQTVDSTRATYFAGQAAMTIWSTFLLDEMAGLRNDALPTCEECRADPKWLAQNTGIVTAVQGPDGDEPVSFGEVTSWAITGSHGPAAADYVRHMMSEGYTDALGIAPEGKYPARTGDAQDPQRFATTWGSLPAGVDSREPLADIYGKDTMDEIGRVATTLQRWAIPQGQGALLGPVTAELPIPKTISSMANGSLGAGDAAAEAADAVEEIQRSLS</sequence>
<dbReference type="PROSITE" id="PS51257">
    <property type="entry name" value="PROKAR_LIPOPROTEIN"/>
    <property type="match status" value="1"/>
</dbReference>
<evidence type="ECO:0000256" key="4">
    <source>
        <dbReference type="SAM" id="SignalP"/>
    </source>
</evidence>
<feature type="chain" id="PRO_5045355264" evidence="4">
    <location>
        <begin position="34"/>
        <end position="472"/>
    </location>
</feature>
<protein>
    <submittedName>
        <fullName evidence="5">Extracellular solute-binding protein</fullName>
    </submittedName>
</protein>
<dbReference type="PANTHER" id="PTHR43649:SF34">
    <property type="entry name" value="ABC TRANSPORTER PERIPLASMIC-BINDING PROTEIN YCJN-RELATED"/>
    <property type="match status" value="1"/>
</dbReference>
<evidence type="ECO:0000313" key="6">
    <source>
        <dbReference type="Proteomes" id="UP001501195"/>
    </source>
</evidence>
<evidence type="ECO:0000256" key="3">
    <source>
        <dbReference type="ARBA" id="ARBA00022729"/>
    </source>
</evidence>
<keyword evidence="6" id="KW-1185">Reference proteome</keyword>
<accession>A0ABP9HL17</accession>
<dbReference type="EMBL" id="BAABIL010000175">
    <property type="protein sequence ID" value="GAA4973428.1"/>
    <property type="molecule type" value="Genomic_DNA"/>
</dbReference>
<comment type="similarity">
    <text evidence="1">Belongs to the bacterial solute-binding protein 1 family.</text>
</comment>